<dbReference type="NCBIfam" id="NF004482">
    <property type="entry name" value="PRK05815.2-4"/>
    <property type="match status" value="1"/>
</dbReference>
<comment type="subcellular location">
    <subcellularLocation>
        <location evidence="11 12">Cell membrane</location>
        <topology evidence="11 12">Multi-pass membrane protein</topology>
    </subcellularLocation>
    <subcellularLocation>
        <location evidence="1">Membrane</location>
        <topology evidence="1">Multi-pass membrane protein</topology>
    </subcellularLocation>
</comment>
<dbReference type="InterPro" id="IPR035908">
    <property type="entry name" value="F0_ATP_A_sf"/>
</dbReference>
<dbReference type="Gene3D" id="1.20.120.220">
    <property type="entry name" value="ATP synthase, F0 complex, subunit A"/>
    <property type="match status" value="1"/>
</dbReference>
<comment type="caution">
    <text evidence="13">The sequence shown here is derived from an EMBL/GenBank/DDBJ whole genome shotgun (WGS) entry which is preliminary data.</text>
</comment>
<dbReference type="PROSITE" id="PS00449">
    <property type="entry name" value="ATPASE_A"/>
    <property type="match status" value="1"/>
</dbReference>
<dbReference type="SUPFAM" id="SSF81336">
    <property type="entry name" value="F1F0 ATP synthase subunit A"/>
    <property type="match status" value="1"/>
</dbReference>
<dbReference type="PRINTS" id="PR00123">
    <property type="entry name" value="ATPASEA"/>
</dbReference>
<gene>
    <name evidence="11" type="primary">atpB</name>
    <name evidence="13" type="ORF">J2800_001091</name>
</gene>
<evidence type="ECO:0000313" key="13">
    <source>
        <dbReference type="EMBL" id="MDR6530355.1"/>
    </source>
</evidence>
<dbReference type="InterPro" id="IPR000568">
    <property type="entry name" value="ATP_synth_F0_asu"/>
</dbReference>
<keyword evidence="4 11" id="KW-0138">CF(0)</keyword>
<keyword evidence="8 11" id="KW-0406">Ion transport</keyword>
<evidence type="ECO:0000256" key="5">
    <source>
        <dbReference type="ARBA" id="ARBA00022692"/>
    </source>
</evidence>
<comment type="similarity">
    <text evidence="2 11 12">Belongs to the ATPase A chain family.</text>
</comment>
<evidence type="ECO:0000256" key="1">
    <source>
        <dbReference type="ARBA" id="ARBA00004141"/>
    </source>
</evidence>
<dbReference type="Pfam" id="PF00119">
    <property type="entry name" value="ATP-synt_A"/>
    <property type="match status" value="1"/>
</dbReference>
<feature type="transmembrane region" description="Helical" evidence="11">
    <location>
        <begin position="232"/>
        <end position="254"/>
    </location>
</feature>
<dbReference type="InterPro" id="IPR045083">
    <property type="entry name" value="ATP_synth_F0_asu_bact/mt"/>
</dbReference>
<name>A0ABU1MWX5_9CAUL</name>
<dbReference type="EMBL" id="JAVDRL010000003">
    <property type="protein sequence ID" value="MDR6530355.1"/>
    <property type="molecule type" value="Genomic_DNA"/>
</dbReference>
<evidence type="ECO:0000256" key="3">
    <source>
        <dbReference type="ARBA" id="ARBA00022448"/>
    </source>
</evidence>
<feature type="transmembrane region" description="Helical" evidence="11">
    <location>
        <begin position="199"/>
        <end position="220"/>
    </location>
</feature>
<accession>A0ABU1MWX5</accession>
<evidence type="ECO:0000256" key="10">
    <source>
        <dbReference type="ARBA" id="ARBA00023310"/>
    </source>
</evidence>
<proteinExistence type="inferred from homology"/>
<reference evidence="13 14" key="1">
    <citation type="submission" date="2023-07" db="EMBL/GenBank/DDBJ databases">
        <title>Sorghum-associated microbial communities from plants grown in Nebraska, USA.</title>
        <authorList>
            <person name="Schachtman D."/>
        </authorList>
    </citation>
    <scope>NUCLEOTIDE SEQUENCE [LARGE SCALE GENOMIC DNA]</scope>
    <source>
        <strain evidence="13 14">DS2154</strain>
    </source>
</reference>
<dbReference type="PANTHER" id="PTHR11410">
    <property type="entry name" value="ATP SYNTHASE SUBUNIT A"/>
    <property type="match status" value="1"/>
</dbReference>
<evidence type="ECO:0000256" key="4">
    <source>
        <dbReference type="ARBA" id="ARBA00022547"/>
    </source>
</evidence>
<keyword evidence="5 11" id="KW-0812">Transmembrane</keyword>
<protein>
    <recommendedName>
        <fullName evidence="11 12">ATP synthase subunit a</fullName>
    </recommendedName>
    <alternativeName>
        <fullName evidence="11">ATP synthase F0 sector subunit a</fullName>
    </alternativeName>
    <alternativeName>
        <fullName evidence="11">F-ATPase subunit 6</fullName>
    </alternativeName>
</protein>
<evidence type="ECO:0000256" key="11">
    <source>
        <dbReference type="HAMAP-Rule" id="MF_01393"/>
    </source>
</evidence>
<evidence type="ECO:0000256" key="8">
    <source>
        <dbReference type="ARBA" id="ARBA00023065"/>
    </source>
</evidence>
<keyword evidence="14" id="KW-1185">Reference proteome</keyword>
<evidence type="ECO:0000256" key="12">
    <source>
        <dbReference type="RuleBase" id="RU000483"/>
    </source>
</evidence>
<evidence type="ECO:0000256" key="2">
    <source>
        <dbReference type="ARBA" id="ARBA00006810"/>
    </source>
</evidence>
<dbReference type="InterPro" id="IPR023011">
    <property type="entry name" value="ATP_synth_F0_asu_AS"/>
</dbReference>
<organism evidence="13 14">
    <name type="scientific">Caulobacter rhizosphaerae</name>
    <dbReference type="NCBI Taxonomy" id="2010972"/>
    <lineage>
        <taxon>Bacteria</taxon>
        <taxon>Pseudomonadati</taxon>
        <taxon>Pseudomonadota</taxon>
        <taxon>Alphaproteobacteria</taxon>
        <taxon>Caulobacterales</taxon>
        <taxon>Caulobacteraceae</taxon>
        <taxon>Caulobacter</taxon>
    </lineage>
</organism>
<keyword evidence="10 11" id="KW-0066">ATP synthesis</keyword>
<keyword evidence="6 11" id="KW-0375">Hydrogen ion transport</keyword>
<keyword evidence="7 11" id="KW-1133">Transmembrane helix</keyword>
<dbReference type="PANTHER" id="PTHR11410:SF0">
    <property type="entry name" value="ATP SYNTHASE SUBUNIT A"/>
    <property type="match status" value="1"/>
</dbReference>
<evidence type="ECO:0000256" key="6">
    <source>
        <dbReference type="ARBA" id="ARBA00022781"/>
    </source>
</evidence>
<feature type="transmembrane region" description="Helical" evidence="11">
    <location>
        <begin position="127"/>
        <end position="146"/>
    </location>
</feature>
<keyword evidence="3 11" id="KW-0813">Transport</keyword>
<dbReference type="Proteomes" id="UP001262754">
    <property type="component" value="Unassembled WGS sequence"/>
</dbReference>
<dbReference type="HAMAP" id="MF_01393">
    <property type="entry name" value="ATP_synth_a_bact"/>
    <property type="match status" value="1"/>
</dbReference>
<feature type="transmembrane region" description="Helical" evidence="11">
    <location>
        <begin position="91"/>
        <end position="115"/>
    </location>
</feature>
<evidence type="ECO:0000256" key="9">
    <source>
        <dbReference type="ARBA" id="ARBA00023136"/>
    </source>
</evidence>
<feature type="transmembrane region" description="Helical" evidence="11">
    <location>
        <begin position="34"/>
        <end position="55"/>
    </location>
</feature>
<keyword evidence="9 11" id="KW-0472">Membrane</keyword>
<comment type="function">
    <text evidence="11 12">Key component of the proton channel; it plays a direct role in the translocation of protons across the membrane.</text>
</comment>
<feature type="transmembrane region" description="Helical" evidence="11">
    <location>
        <begin position="166"/>
        <end position="187"/>
    </location>
</feature>
<evidence type="ECO:0000313" key="14">
    <source>
        <dbReference type="Proteomes" id="UP001262754"/>
    </source>
</evidence>
<evidence type="ECO:0000256" key="7">
    <source>
        <dbReference type="ARBA" id="ARBA00022989"/>
    </source>
</evidence>
<keyword evidence="11" id="KW-1003">Cell membrane</keyword>
<dbReference type="CDD" id="cd00310">
    <property type="entry name" value="ATP-synt_Fo_a_6"/>
    <property type="match status" value="1"/>
</dbReference>
<dbReference type="NCBIfam" id="TIGR01131">
    <property type="entry name" value="ATP_synt_6_or_A"/>
    <property type="match status" value="1"/>
</dbReference>
<sequence>MATPIDPMHQFMIQKIVELPSFTVPGLGAIDLSITNSIAAMLLSAFLIVTFYAFAGKGAVVPGRLQTVGEMLYGIADGLTSSIIGHDGKKYLPFVFTLFAFVLFANLQGMLFGWTGNFLGFTSTSQLAVTLTLGMMVILTVIGVGFAKNGFKFFKLFAPSGVPPVLYIILVPIEIISFLIRPVTLALRLFGNMLGGHVVLKIFATFVAILLAMAPAYWLVGLLSLTSVVALTALEFMVAFLQAFVFAVLTCVYLNDVVHLDSH</sequence>